<accession>A0A2U2N4U7</accession>
<dbReference type="Pfam" id="PF00589">
    <property type="entry name" value="Phage_integrase"/>
    <property type="match status" value="1"/>
</dbReference>
<evidence type="ECO:0000256" key="1">
    <source>
        <dbReference type="ARBA" id="ARBA00023172"/>
    </source>
</evidence>
<dbReference type="Proteomes" id="UP000245474">
    <property type="component" value="Unassembled WGS sequence"/>
</dbReference>
<evidence type="ECO:0000313" key="4">
    <source>
        <dbReference type="Proteomes" id="UP000245474"/>
    </source>
</evidence>
<dbReference type="InterPro" id="IPR013762">
    <property type="entry name" value="Integrase-like_cat_sf"/>
</dbReference>
<keyword evidence="1" id="KW-0233">DNA recombination</keyword>
<dbReference type="AlphaFoldDB" id="A0A2U2N4U7"/>
<feature type="domain" description="Tyr recombinase" evidence="2">
    <location>
        <begin position="162"/>
        <end position="395"/>
    </location>
</feature>
<dbReference type="InterPro" id="IPR011010">
    <property type="entry name" value="DNA_brk_join_enz"/>
</dbReference>
<organism evidence="3 4">
    <name type="scientific">Sediminicurvatus halobius</name>
    <dbReference type="NCBI Taxonomy" id="2182432"/>
    <lineage>
        <taxon>Bacteria</taxon>
        <taxon>Pseudomonadati</taxon>
        <taxon>Pseudomonadota</taxon>
        <taxon>Gammaproteobacteria</taxon>
        <taxon>Chromatiales</taxon>
        <taxon>Ectothiorhodospiraceae</taxon>
        <taxon>Sediminicurvatus</taxon>
    </lineage>
</organism>
<dbReference type="EMBL" id="QFFI01000007">
    <property type="protein sequence ID" value="PWG64122.1"/>
    <property type="molecule type" value="Genomic_DNA"/>
</dbReference>
<dbReference type="SUPFAM" id="SSF56349">
    <property type="entry name" value="DNA breaking-rejoining enzymes"/>
    <property type="match status" value="1"/>
</dbReference>
<dbReference type="InterPro" id="IPR002104">
    <property type="entry name" value="Integrase_catalytic"/>
</dbReference>
<dbReference type="OrthoDB" id="8368662at2"/>
<gene>
    <name evidence="3" type="ORF">DEM34_06385</name>
</gene>
<evidence type="ECO:0000259" key="2">
    <source>
        <dbReference type="PROSITE" id="PS51898"/>
    </source>
</evidence>
<reference evidence="3 4" key="1">
    <citation type="submission" date="2018-05" db="EMBL/GenBank/DDBJ databases">
        <title>Spiribacter halobius sp. nov., a moderately halophilic bacterium isolated from marine solar saltern.</title>
        <authorList>
            <person name="Zheng W.-S."/>
            <person name="Lu D.-C."/>
            <person name="Du Z.-J."/>
        </authorList>
    </citation>
    <scope>NUCLEOTIDE SEQUENCE [LARGE SCALE GENOMIC DNA]</scope>
    <source>
        <strain evidence="3 4">E85</strain>
    </source>
</reference>
<protein>
    <submittedName>
        <fullName evidence="3">Integrase</fullName>
    </submittedName>
</protein>
<sequence>MDIPDRVVTREGHALNTAGDQWRVYLPTGAKTLHFERAQNDLLKWALMRFVLQYTQSVSSMEGFNSYRDVGLNVLSRQQEFGITPNIEPPELRERLRDLMQTIVVEARENRRLWAMYRPVRWYIWCADNIPEVGFCPTYANELDGIPIPGNPKGEAVRANDPEAGPLDRVYELPLLRRVLDDDNSQQWEHLQQKAALALSLAFGRNPANLVWLDEDDLSVELQEVPGLDPFYTLRIPRIKKRQRNPRGDFKVEPLDEPLAKHVQALVEANQQAQAVVQTDEGVVEVERPLFRRRRPQRAVVPIGNADTALRMDSSAMSAMLQRFVERHELVSPLTGEPMVITARRLRYTVATALVAEGISRRELAEFLDHTDTQHVEIYFDLKGEMVKYLDAAAEPHLANLIGFFKGRVVQSDADAVNGDRADKHLSYVNDEDPRDQIAIGVCGESALCNLDPPYSCYLCPKFQPYESADHGHVKECLLASRKTRLQRYENSRLGVQLDDVIMAVSSVISACSEKTAGGRRNG</sequence>
<proteinExistence type="predicted"/>
<dbReference type="GO" id="GO:0015074">
    <property type="term" value="P:DNA integration"/>
    <property type="evidence" value="ECO:0007669"/>
    <property type="project" value="InterPro"/>
</dbReference>
<dbReference type="PROSITE" id="PS51898">
    <property type="entry name" value="TYR_RECOMBINASE"/>
    <property type="match status" value="1"/>
</dbReference>
<comment type="caution">
    <text evidence="3">The sequence shown here is derived from an EMBL/GenBank/DDBJ whole genome shotgun (WGS) entry which is preliminary data.</text>
</comment>
<keyword evidence="4" id="KW-1185">Reference proteome</keyword>
<dbReference type="GO" id="GO:0006310">
    <property type="term" value="P:DNA recombination"/>
    <property type="evidence" value="ECO:0007669"/>
    <property type="project" value="UniProtKB-KW"/>
</dbReference>
<dbReference type="Gene3D" id="1.10.443.10">
    <property type="entry name" value="Intergrase catalytic core"/>
    <property type="match status" value="1"/>
</dbReference>
<name>A0A2U2N4U7_9GAMM</name>
<evidence type="ECO:0000313" key="3">
    <source>
        <dbReference type="EMBL" id="PWG64122.1"/>
    </source>
</evidence>
<dbReference type="GO" id="GO:0003677">
    <property type="term" value="F:DNA binding"/>
    <property type="evidence" value="ECO:0007669"/>
    <property type="project" value="InterPro"/>
</dbReference>